<dbReference type="SUPFAM" id="SSF56784">
    <property type="entry name" value="HAD-like"/>
    <property type="match status" value="1"/>
</dbReference>
<dbReference type="AlphaFoldDB" id="A0A7D6VGE5"/>
<gene>
    <name evidence="1" type="ORF">H0264_27590</name>
</gene>
<organism evidence="1 2">
    <name type="scientific">Nocardia huaxiensis</name>
    <dbReference type="NCBI Taxonomy" id="2755382"/>
    <lineage>
        <taxon>Bacteria</taxon>
        <taxon>Bacillati</taxon>
        <taxon>Actinomycetota</taxon>
        <taxon>Actinomycetes</taxon>
        <taxon>Mycobacteriales</taxon>
        <taxon>Nocardiaceae</taxon>
        <taxon>Nocardia</taxon>
    </lineage>
</organism>
<accession>A0A7D6VGE5</accession>
<protein>
    <submittedName>
        <fullName evidence="1">HAD-IA family hydrolase</fullName>
    </submittedName>
</protein>
<dbReference type="KEGG" id="nhu:H0264_27590"/>
<reference evidence="1 2" key="1">
    <citation type="submission" date="2020-07" db="EMBL/GenBank/DDBJ databases">
        <authorList>
            <person name="Zhuang K."/>
            <person name="Ran Y."/>
        </authorList>
    </citation>
    <scope>NUCLEOTIDE SEQUENCE [LARGE SCALE GENOMIC DNA]</scope>
    <source>
        <strain evidence="1 2">WCH-YHL-001</strain>
    </source>
</reference>
<dbReference type="PANTHER" id="PTHR46649:SF4">
    <property type="entry name" value="HALOACID DEHALOGENASE-LIKE HYDROLASE (HAD) SUPERFAMILY PROTEIN"/>
    <property type="match status" value="1"/>
</dbReference>
<dbReference type="InterPro" id="IPR006439">
    <property type="entry name" value="HAD-SF_hydro_IA"/>
</dbReference>
<dbReference type="GO" id="GO:0016787">
    <property type="term" value="F:hydrolase activity"/>
    <property type="evidence" value="ECO:0007669"/>
    <property type="project" value="UniProtKB-KW"/>
</dbReference>
<dbReference type="Pfam" id="PF00702">
    <property type="entry name" value="Hydrolase"/>
    <property type="match status" value="1"/>
</dbReference>
<dbReference type="NCBIfam" id="TIGR01549">
    <property type="entry name" value="HAD-SF-IA-v1"/>
    <property type="match status" value="1"/>
</dbReference>
<dbReference type="RefSeq" id="WP_181580256.1">
    <property type="nucleotide sequence ID" value="NZ_CP059399.1"/>
</dbReference>
<name>A0A7D6VGE5_9NOCA</name>
<dbReference type="SFLD" id="SFLDG01129">
    <property type="entry name" value="C1.5:_HAD__Beta-PGM__Phosphata"/>
    <property type="match status" value="1"/>
</dbReference>
<dbReference type="InterPro" id="IPR023214">
    <property type="entry name" value="HAD_sf"/>
</dbReference>
<keyword evidence="1" id="KW-0378">Hydrolase</keyword>
<dbReference type="SFLD" id="SFLDS00003">
    <property type="entry name" value="Haloacid_Dehalogenase"/>
    <property type="match status" value="1"/>
</dbReference>
<dbReference type="PRINTS" id="PR00413">
    <property type="entry name" value="HADHALOGNASE"/>
</dbReference>
<sequence length="231" mass="25464">MVIDAVLFDFSGTLFRLEESVFHTAGLTDSSGRAFDAGEIAEITRRMTHPVGQLVEFDEAGKYAWDRRDLDPTCHRAAYVQVLERSGVPEQAARHMYERVVDPLSWTPYPDTGNVLRALAERGVRVAIVSNTGFDPRHAFISRGWDRYVTHFTLSFEVGATKPDPRIFRSALERLGVAPDRALMVGDSVEADGGAIAIGCDFAHVEALPTHSRAAALSKAVHQHVWFDAAA</sequence>
<evidence type="ECO:0000313" key="2">
    <source>
        <dbReference type="Proteomes" id="UP000515512"/>
    </source>
</evidence>
<evidence type="ECO:0000313" key="1">
    <source>
        <dbReference type="EMBL" id="QLY29050.1"/>
    </source>
</evidence>
<keyword evidence="2" id="KW-1185">Reference proteome</keyword>
<dbReference type="PANTHER" id="PTHR46649">
    <property type="match status" value="1"/>
</dbReference>
<proteinExistence type="predicted"/>
<dbReference type="InterPro" id="IPR036412">
    <property type="entry name" value="HAD-like_sf"/>
</dbReference>
<dbReference type="Gene3D" id="3.40.50.1000">
    <property type="entry name" value="HAD superfamily/HAD-like"/>
    <property type="match status" value="1"/>
</dbReference>
<dbReference type="EMBL" id="CP059399">
    <property type="protein sequence ID" value="QLY29050.1"/>
    <property type="molecule type" value="Genomic_DNA"/>
</dbReference>
<dbReference type="NCBIfam" id="TIGR01509">
    <property type="entry name" value="HAD-SF-IA-v3"/>
    <property type="match status" value="1"/>
</dbReference>
<dbReference type="Proteomes" id="UP000515512">
    <property type="component" value="Chromosome"/>
</dbReference>